<dbReference type="RefSeq" id="WP_128786649.1">
    <property type="nucleotide sequence ID" value="NZ_RJLM01000039.1"/>
</dbReference>
<accession>A0A444JI25</accession>
<dbReference type="EMBL" id="RJLM01000039">
    <property type="protein sequence ID" value="RWX52743.1"/>
    <property type="molecule type" value="Genomic_DNA"/>
</dbReference>
<dbReference type="OrthoDB" id="5986784at2"/>
<protein>
    <submittedName>
        <fullName evidence="2">Uncharacterized protein</fullName>
    </submittedName>
</protein>
<name>A0A444JI25_9GAMM</name>
<sequence length="91" mass="10702">MKDNQYIAWESKRTEGMLKFICINGILSFGLIMCIVMGYFNGTFNEGVEINSVINHVVTWLISGLAYGFIMWFFSEWRYKKEYQLRHGNDS</sequence>
<proteinExistence type="predicted"/>
<dbReference type="Proteomes" id="UP000287563">
    <property type="component" value="Unassembled WGS sequence"/>
</dbReference>
<dbReference type="AlphaFoldDB" id="A0A444JI25"/>
<keyword evidence="1" id="KW-1133">Transmembrane helix</keyword>
<organism evidence="2 3">
    <name type="scientific">Photobacterium chitinilyticum</name>
    <dbReference type="NCBI Taxonomy" id="2485123"/>
    <lineage>
        <taxon>Bacteria</taxon>
        <taxon>Pseudomonadati</taxon>
        <taxon>Pseudomonadota</taxon>
        <taxon>Gammaproteobacteria</taxon>
        <taxon>Vibrionales</taxon>
        <taxon>Vibrionaceae</taxon>
        <taxon>Photobacterium</taxon>
    </lineage>
</organism>
<feature type="transmembrane region" description="Helical" evidence="1">
    <location>
        <begin position="53"/>
        <end position="74"/>
    </location>
</feature>
<evidence type="ECO:0000313" key="3">
    <source>
        <dbReference type="Proteomes" id="UP000287563"/>
    </source>
</evidence>
<feature type="transmembrane region" description="Helical" evidence="1">
    <location>
        <begin position="21"/>
        <end position="41"/>
    </location>
</feature>
<gene>
    <name evidence="2" type="ORF">EDI28_25680</name>
</gene>
<reference evidence="2 3" key="1">
    <citation type="submission" date="2018-11" db="EMBL/GenBank/DDBJ databases">
        <title>Photobacterium sp. BEI247 sp. nov., a marine bacterium isolated from Yongle Blue Hole in the South China Sea.</title>
        <authorList>
            <person name="Wang X."/>
        </authorList>
    </citation>
    <scope>NUCLEOTIDE SEQUENCE [LARGE SCALE GENOMIC DNA]</scope>
    <source>
        <strain evidence="3">BEI247</strain>
    </source>
</reference>
<evidence type="ECO:0000313" key="2">
    <source>
        <dbReference type="EMBL" id="RWX52743.1"/>
    </source>
</evidence>
<keyword evidence="1" id="KW-0812">Transmembrane</keyword>
<comment type="caution">
    <text evidence="2">The sequence shown here is derived from an EMBL/GenBank/DDBJ whole genome shotgun (WGS) entry which is preliminary data.</text>
</comment>
<keyword evidence="1" id="KW-0472">Membrane</keyword>
<keyword evidence="3" id="KW-1185">Reference proteome</keyword>
<evidence type="ECO:0000256" key="1">
    <source>
        <dbReference type="SAM" id="Phobius"/>
    </source>
</evidence>